<evidence type="ECO:0000256" key="2">
    <source>
        <dbReference type="ARBA" id="ARBA00001968"/>
    </source>
</evidence>
<comment type="caution">
    <text evidence="9">The sequence shown here is derived from an EMBL/GenBank/DDBJ whole genome shotgun (WGS) entry which is preliminary data.</text>
</comment>
<dbReference type="AlphaFoldDB" id="A0A835H6G9"/>
<gene>
    <name evidence="9" type="ORF">IFM89_019273</name>
</gene>
<evidence type="ECO:0000313" key="10">
    <source>
        <dbReference type="Proteomes" id="UP000631114"/>
    </source>
</evidence>
<dbReference type="GO" id="GO:0046872">
    <property type="term" value="F:metal ion binding"/>
    <property type="evidence" value="ECO:0007669"/>
    <property type="project" value="UniProtKB-KW"/>
</dbReference>
<comment type="catalytic activity">
    <reaction evidence="1">
        <text>4-CDP-2-C-methyl-D-erythritol 2-phosphate = 2-C-methyl-D-erythritol 2,4-cyclic diphosphate + CMP</text>
        <dbReference type="Rhea" id="RHEA:23864"/>
        <dbReference type="ChEBI" id="CHEBI:57919"/>
        <dbReference type="ChEBI" id="CHEBI:58483"/>
        <dbReference type="ChEBI" id="CHEBI:60377"/>
        <dbReference type="EC" id="4.6.1.12"/>
    </reaction>
</comment>
<dbReference type="GO" id="GO:0016114">
    <property type="term" value="P:terpenoid biosynthetic process"/>
    <property type="evidence" value="ECO:0007669"/>
    <property type="project" value="InterPro"/>
</dbReference>
<dbReference type="PROSITE" id="PS01350">
    <property type="entry name" value="ISPF"/>
    <property type="match status" value="1"/>
</dbReference>
<keyword evidence="5" id="KW-0479">Metal-binding</keyword>
<name>A0A835H6G9_9MAGN</name>
<dbReference type="CDD" id="cd00554">
    <property type="entry name" value="MECDP_synthase"/>
    <property type="match status" value="1"/>
</dbReference>
<protein>
    <recommendedName>
        <fullName evidence="4">2-C-methyl-D-erythritol 2,4-cyclodiphosphate synthase</fullName>
        <ecNumber evidence="4">4.6.1.12</ecNumber>
    </recommendedName>
</protein>
<dbReference type="PANTHER" id="PTHR43181">
    <property type="entry name" value="2-C-METHYL-D-ERYTHRITOL 2,4-CYCLODIPHOSPHATE SYNTHASE, CHLOROPLASTIC"/>
    <property type="match status" value="1"/>
</dbReference>
<evidence type="ECO:0000256" key="4">
    <source>
        <dbReference type="ARBA" id="ARBA00012579"/>
    </source>
</evidence>
<dbReference type="InterPro" id="IPR036571">
    <property type="entry name" value="MECDP_synthase_sf"/>
</dbReference>
<reference evidence="9 10" key="1">
    <citation type="submission" date="2020-10" db="EMBL/GenBank/DDBJ databases">
        <title>The Coptis chinensis genome and diversification of protoberbering-type alkaloids.</title>
        <authorList>
            <person name="Wang B."/>
            <person name="Shu S."/>
            <person name="Song C."/>
            <person name="Liu Y."/>
        </authorList>
    </citation>
    <scope>NUCLEOTIDE SEQUENCE [LARGE SCALE GENOMIC DNA]</scope>
    <source>
        <strain evidence="9">HL-2020</strain>
        <tissue evidence="9">Leaf</tissue>
    </source>
</reference>
<evidence type="ECO:0000313" key="9">
    <source>
        <dbReference type="EMBL" id="KAF9592969.1"/>
    </source>
</evidence>
<sequence>MAMAAITTIFSSTVPIKSTPSSSSSSSPFLHFSNNTKLSVKGQSFSSKRSLVMASANAAASTMDIEREKNVKNTPKILPFRVGHGFDLHRLELGYPLIIGGIDIPFEKGCEAHSDGDVLLHCVVDAILGALGLPDIGQIFPDNDPKWKGCRSSVFVQEAVSLLI</sequence>
<accession>A0A835H6G9</accession>
<dbReference type="Pfam" id="PF02542">
    <property type="entry name" value="YgbB"/>
    <property type="match status" value="1"/>
</dbReference>
<dbReference type="Gene3D" id="3.30.1330.50">
    <property type="entry name" value="2-C-methyl-D-erythritol 2,4-cyclodiphosphate synthase"/>
    <property type="match status" value="1"/>
</dbReference>
<feature type="domain" description="2-C-methyl-D-erythritol 2,4-cyclodiphosphate synthase" evidence="8">
    <location>
        <begin position="80"/>
        <end position="163"/>
    </location>
</feature>
<dbReference type="GO" id="GO:0019288">
    <property type="term" value="P:isopentenyl diphosphate biosynthetic process, methylerythritol 4-phosphate pathway"/>
    <property type="evidence" value="ECO:0007669"/>
    <property type="project" value="UniProtKB-UniPathway"/>
</dbReference>
<dbReference type="EMBL" id="JADFTS010000008">
    <property type="protein sequence ID" value="KAF9592969.1"/>
    <property type="molecule type" value="Genomic_DNA"/>
</dbReference>
<dbReference type="OrthoDB" id="2015434at2759"/>
<comment type="pathway">
    <text evidence="3">Isoprenoid biosynthesis; isopentenyl diphosphate biosynthesis via DXP pathway; isopentenyl diphosphate from 1-deoxy-D-xylulose 5-phosphate: step 4/6.</text>
</comment>
<evidence type="ECO:0000259" key="8">
    <source>
        <dbReference type="Pfam" id="PF02542"/>
    </source>
</evidence>
<evidence type="ECO:0000256" key="3">
    <source>
        <dbReference type="ARBA" id="ARBA00004709"/>
    </source>
</evidence>
<proteinExistence type="predicted"/>
<evidence type="ECO:0000256" key="7">
    <source>
        <dbReference type="ARBA" id="ARBA00023239"/>
    </source>
</evidence>
<dbReference type="GO" id="GO:0008685">
    <property type="term" value="F:2-C-methyl-D-erythritol 2,4-cyclodiphosphate synthase activity"/>
    <property type="evidence" value="ECO:0007669"/>
    <property type="project" value="UniProtKB-EC"/>
</dbReference>
<dbReference type="SUPFAM" id="SSF69765">
    <property type="entry name" value="IpsF-like"/>
    <property type="match status" value="1"/>
</dbReference>
<organism evidence="9 10">
    <name type="scientific">Coptis chinensis</name>
    <dbReference type="NCBI Taxonomy" id="261450"/>
    <lineage>
        <taxon>Eukaryota</taxon>
        <taxon>Viridiplantae</taxon>
        <taxon>Streptophyta</taxon>
        <taxon>Embryophyta</taxon>
        <taxon>Tracheophyta</taxon>
        <taxon>Spermatophyta</taxon>
        <taxon>Magnoliopsida</taxon>
        <taxon>Ranunculales</taxon>
        <taxon>Ranunculaceae</taxon>
        <taxon>Coptidoideae</taxon>
        <taxon>Coptis</taxon>
    </lineage>
</organism>
<dbReference type="InterPro" id="IPR020555">
    <property type="entry name" value="MECDP_synthase_CS"/>
</dbReference>
<dbReference type="Proteomes" id="UP000631114">
    <property type="component" value="Unassembled WGS sequence"/>
</dbReference>
<keyword evidence="6" id="KW-0414">Isoprene biosynthesis</keyword>
<evidence type="ECO:0000256" key="6">
    <source>
        <dbReference type="ARBA" id="ARBA00023229"/>
    </source>
</evidence>
<dbReference type="PANTHER" id="PTHR43181:SF1">
    <property type="entry name" value="2-C-METHYL-D-ERYTHRITOL 2,4-CYCLODIPHOSPHATE SYNTHASE, CHLOROPLASTIC"/>
    <property type="match status" value="1"/>
</dbReference>
<dbReference type="UniPathway" id="UPA00056">
    <property type="reaction ID" value="UER00095"/>
</dbReference>
<evidence type="ECO:0000256" key="5">
    <source>
        <dbReference type="ARBA" id="ARBA00022723"/>
    </source>
</evidence>
<dbReference type="EC" id="4.6.1.12" evidence="4"/>
<comment type="cofactor">
    <cofactor evidence="2">
        <name>a divalent metal cation</name>
        <dbReference type="ChEBI" id="CHEBI:60240"/>
    </cofactor>
</comment>
<keyword evidence="7" id="KW-0456">Lyase</keyword>
<dbReference type="InterPro" id="IPR003526">
    <property type="entry name" value="MECDP_synthase"/>
</dbReference>
<keyword evidence="10" id="KW-1185">Reference proteome</keyword>
<evidence type="ECO:0000256" key="1">
    <source>
        <dbReference type="ARBA" id="ARBA00000200"/>
    </source>
</evidence>